<protein>
    <submittedName>
        <fullName evidence="1">Uncharacterized protein</fullName>
    </submittedName>
</protein>
<comment type="caution">
    <text evidence="1">The sequence shown here is derived from an EMBL/GenBank/DDBJ whole genome shotgun (WGS) entry which is preliminary data.</text>
</comment>
<organism evidence="1 2">
    <name type="scientific">Porites lobata</name>
    <dbReference type="NCBI Taxonomy" id="104759"/>
    <lineage>
        <taxon>Eukaryota</taxon>
        <taxon>Metazoa</taxon>
        <taxon>Cnidaria</taxon>
        <taxon>Anthozoa</taxon>
        <taxon>Hexacorallia</taxon>
        <taxon>Scleractinia</taxon>
        <taxon>Fungiina</taxon>
        <taxon>Poritidae</taxon>
        <taxon>Porites</taxon>
    </lineage>
</organism>
<dbReference type="EMBL" id="CALNXK010000021">
    <property type="protein sequence ID" value="CAH3108951.1"/>
    <property type="molecule type" value="Genomic_DNA"/>
</dbReference>
<evidence type="ECO:0000313" key="1">
    <source>
        <dbReference type="EMBL" id="CAH3108951.1"/>
    </source>
</evidence>
<gene>
    <name evidence="1" type="ORF">PLOB_00017927</name>
</gene>
<name>A0ABN8NLK3_9CNID</name>
<accession>A0ABN8NLK3</accession>
<evidence type="ECO:0000313" key="2">
    <source>
        <dbReference type="Proteomes" id="UP001159405"/>
    </source>
</evidence>
<feature type="non-terminal residue" evidence="1">
    <location>
        <position position="1"/>
    </location>
</feature>
<proteinExistence type="predicted"/>
<dbReference type="Proteomes" id="UP001159405">
    <property type="component" value="Unassembled WGS sequence"/>
</dbReference>
<sequence length="213" mass="24007">LAKASQLPAQHQWVTSGDTTPNGHAYIRAIKIRGNLVTTTLRLARGRPHTDIRCDCSSKPEALSHILQSYPRTHASRIARHDKIVDLMMSSAEKIGYGFRREPAIPTPADLTILDVTIVADNTDLEKAHHDKQVYYDVPAIREWAQSCYEPRHIAFEALAINWRGLLAIRTAVVLRRLGLSARFLSLASAMALECGTWIVNHFRRSTYTIRSR</sequence>
<reference evidence="1 2" key="1">
    <citation type="submission" date="2022-05" db="EMBL/GenBank/DDBJ databases">
        <authorList>
            <consortium name="Genoscope - CEA"/>
            <person name="William W."/>
        </authorList>
    </citation>
    <scope>NUCLEOTIDE SEQUENCE [LARGE SCALE GENOMIC DNA]</scope>
</reference>
<keyword evidence="2" id="KW-1185">Reference proteome</keyword>